<name>A0A8B8NGE3_9MYRT</name>
<evidence type="ECO:0000256" key="2">
    <source>
        <dbReference type="PROSITE-ProRule" id="PRU00285"/>
    </source>
</evidence>
<dbReference type="PROSITE" id="PS01031">
    <property type="entry name" value="SHSP"/>
    <property type="match status" value="1"/>
</dbReference>
<dbReference type="PANTHER" id="PTHR11527">
    <property type="entry name" value="HEAT-SHOCK PROTEIN 20 FAMILY MEMBER"/>
    <property type="match status" value="1"/>
</dbReference>
<evidence type="ECO:0000313" key="5">
    <source>
        <dbReference type="Proteomes" id="UP000827889"/>
    </source>
</evidence>
<dbReference type="Pfam" id="PF00011">
    <property type="entry name" value="HSP20"/>
    <property type="match status" value="1"/>
</dbReference>
<reference evidence="6" key="1">
    <citation type="submission" date="2025-08" db="UniProtKB">
        <authorList>
            <consortium name="RefSeq"/>
        </authorList>
    </citation>
    <scope>IDENTIFICATION</scope>
    <source>
        <tissue evidence="6">Leaf</tissue>
    </source>
</reference>
<dbReference type="InterPro" id="IPR002068">
    <property type="entry name" value="A-crystallin/Hsp20_dom"/>
</dbReference>
<evidence type="ECO:0000259" key="4">
    <source>
        <dbReference type="PROSITE" id="PS01031"/>
    </source>
</evidence>
<dbReference type="RefSeq" id="XP_030521541.2">
    <property type="nucleotide sequence ID" value="XM_030665681.2"/>
</dbReference>
<evidence type="ECO:0000256" key="1">
    <source>
        <dbReference type="ARBA" id="ARBA00023016"/>
    </source>
</evidence>
<dbReference type="CDD" id="cd06472">
    <property type="entry name" value="ACD_ScHsp26_like"/>
    <property type="match status" value="1"/>
</dbReference>
<organism evidence="5 6">
    <name type="scientific">Rhodamnia argentea</name>
    <dbReference type="NCBI Taxonomy" id="178133"/>
    <lineage>
        <taxon>Eukaryota</taxon>
        <taxon>Viridiplantae</taxon>
        <taxon>Streptophyta</taxon>
        <taxon>Embryophyta</taxon>
        <taxon>Tracheophyta</taxon>
        <taxon>Spermatophyta</taxon>
        <taxon>Magnoliopsida</taxon>
        <taxon>eudicotyledons</taxon>
        <taxon>Gunneridae</taxon>
        <taxon>Pentapetalae</taxon>
        <taxon>rosids</taxon>
        <taxon>malvids</taxon>
        <taxon>Myrtales</taxon>
        <taxon>Myrtaceae</taxon>
        <taxon>Myrtoideae</taxon>
        <taxon>Myrteae</taxon>
        <taxon>Australasian group</taxon>
        <taxon>Rhodamnia</taxon>
    </lineage>
</organism>
<evidence type="ECO:0000313" key="6">
    <source>
        <dbReference type="RefSeq" id="XP_030521541.2"/>
    </source>
</evidence>
<dbReference type="GeneID" id="115734769"/>
<comment type="similarity">
    <text evidence="2 3">Belongs to the small heat shock protein (HSP20) family.</text>
</comment>
<dbReference type="InterPro" id="IPR031107">
    <property type="entry name" value="Small_HSP"/>
</dbReference>
<dbReference type="SUPFAM" id="SSF49764">
    <property type="entry name" value="HSP20-like chaperones"/>
    <property type="match status" value="1"/>
</dbReference>
<protein>
    <submittedName>
        <fullName evidence="6">18.1 kDa class I heat shock protein-like isoform X1</fullName>
    </submittedName>
</protein>
<keyword evidence="5" id="KW-1185">Reference proteome</keyword>
<gene>
    <name evidence="6" type="primary">LOC115734769</name>
</gene>
<dbReference type="Proteomes" id="UP000827889">
    <property type="component" value="Chromosome 7"/>
</dbReference>
<evidence type="ECO:0000256" key="3">
    <source>
        <dbReference type="RuleBase" id="RU003616"/>
    </source>
</evidence>
<dbReference type="Gene3D" id="2.60.40.790">
    <property type="match status" value="1"/>
</dbReference>
<dbReference type="KEGG" id="rarg:115734769"/>
<accession>A0A8B8NGE3</accession>
<sequence>MSITPSTRKTTYFHDPFALDRWDPFALDRWDPFPQFHHLGAPFSPPGPPRPHRTSETAASTLTTARVEWTRTPTAHVFKLDLPGVKREEVTIDLEDGRVLKITSEKRHEKEDRSDWWHRVERSEGRFVMSFVLPENCKPHESEASMENGVLTIKVPKLELRNGRGGSVRIAVR</sequence>
<dbReference type="InterPro" id="IPR008978">
    <property type="entry name" value="HSP20-like_chaperone"/>
</dbReference>
<dbReference type="AlphaFoldDB" id="A0A8B8NGE3"/>
<dbReference type="GO" id="GO:0006950">
    <property type="term" value="P:response to stress"/>
    <property type="evidence" value="ECO:0007669"/>
    <property type="project" value="UniProtKB-ARBA"/>
</dbReference>
<proteinExistence type="inferred from homology"/>
<feature type="domain" description="SHSP" evidence="4">
    <location>
        <begin position="58"/>
        <end position="173"/>
    </location>
</feature>
<keyword evidence="1" id="KW-0346">Stress response</keyword>